<dbReference type="OrthoDB" id="871140at2"/>
<dbReference type="NCBIfam" id="TIGR00544">
    <property type="entry name" value="lgt"/>
    <property type="match status" value="1"/>
</dbReference>
<evidence type="ECO:0000256" key="8">
    <source>
        <dbReference type="SAM" id="MobiDB-lite"/>
    </source>
</evidence>
<comment type="caution">
    <text evidence="9">The sequence shown here is derived from an EMBL/GenBank/DDBJ whole genome shotgun (WGS) entry which is preliminary data.</text>
</comment>
<evidence type="ECO:0000256" key="3">
    <source>
        <dbReference type="ARBA" id="ARBA00022679"/>
    </source>
</evidence>
<dbReference type="InterPro" id="IPR001640">
    <property type="entry name" value="Lgt"/>
</dbReference>
<keyword evidence="4 7" id="KW-0812">Transmembrane</keyword>
<dbReference type="eggNOG" id="COG0682">
    <property type="taxonomic scope" value="Bacteria"/>
</dbReference>
<dbReference type="PROSITE" id="PS01311">
    <property type="entry name" value="LGT"/>
    <property type="match status" value="1"/>
</dbReference>
<dbReference type="STRING" id="1229780.BN381_80338"/>
<organism evidence="9 10">
    <name type="scientific">Candidatus Neomicrothrix parvicella RN1</name>
    <dbReference type="NCBI Taxonomy" id="1229780"/>
    <lineage>
        <taxon>Bacteria</taxon>
        <taxon>Bacillati</taxon>
        <taxon>Actinomycetota</taxon>
        <taxon>Acidimicrobiia</taxon>
        <taxon>Acidimicrobiales</taxon>
        <taxon>Microthrixaceae</taxon>
        <taxon>Candidatus Neomicrothrix</taxon>
    </lineage>
</organism>
<comment type="pathway">
    <text evidence="7">Protein modification; lipoprotein biosynthesis (diacylglyceryl transfer).</text>
</comment>
<comment type="similarity">
    <text evidence="1 7">Belongs to the Lgt family.</text>
</comment>
<dbReference type="PANTHER" id="PTHR30589">
    <property type="entry name" value="PROLIPOPROTEIN DIACYLGLYCERYL TRANSFERASE"/>
    <property type="match status" value="1"/>
</dbReference>
<dbReference type="GO" id="GO:0005886">
    <property type="term" value="C:plasma membrane"/>
    <property type="evidence" value="ECO:0007669"/>
    <property type="project" value="UniProtKB-SubCell"/>
</dbReference>
<dbReference type="EMBL" id="CANL01000078">
    <property type="protein sequence ID" value="CCM65808.1"/>
    <property type="molecule type" value="Genomic_DNA"/>
</dbReference>
<dbReference type="HAMAP" id="MF_01147">
    <property type="entry name" value="Lgt"/>
    <property type="match status" value="1"/>
</dbReference>
<evidence type="ECO:0000313" key="10">
    <source>
        <dbReference type="Proteomes" id="UP000018291"/>
    </source>
</evidence>
<keyword evidence="3 7" id="KW-0808">Transferase</keyword>
<keyword evidence="5 7" id="KW-1133">Transmembrane helix</keyword>
<sequence length="354" mass="37720">MMSAAPAFIPAPPFDSLGPFRLYGLMIALGVLASVALARRRWATRGNDPEQISAIALWAVPAGLIGSRIYHVITDYDRLYCGQPRCERSLIPGAFEIWNGGLGIPGGIIAGVAVGIFVGYRMGVDWRDCVDAAIPGLPLAQAIGRLGNYFNQELFGRPTTVPWALKVEPKGGMPLDGYVPGFETYHPTFAYELIWNLGVVGVLLWIDSKRRLGKGKLLGAYVALYFLGRLWIEAMRSDTATEVFGIRVNIWTSIVGITIGVVIVLWKGPLRSHAATAEALAVEPFLSVEAGSVEDGDDPHAADAAAEETEAAAPDAGSIDPDEVEPADPVAGPEEHAEAGDQAGALDDSESPKT</sequence>
<dbReference type="AlphaFoldDB" id="R4Z529"/>
<dbReference type="EC" id="2.5.1.145" evidence="7"/>
<evidence type="ECO:0000256" key="1">
    <source>
        <dbReference type="ARBA" id="ARBA00007150"/>
    </source>
</evidence>
<comment type="function">
    <text evidence="7">Catalyzes the transfer of the diacylglyceryl group from phosphatidylglycerol to the sulfhydryl group of the N-terminal cysteine of a prolipoprotein, the first step in the formation of mature lipoproteins.</text>
</comment>
<feature type="transmembrane region" description="Helical" evidence="7">
    <location>
        <begin position="20"/>
        <end position="38"/>
    </location>
</feature>
<keyword evidence="2 7" id="KW-1003">Cell membrane</keyword>
<protein>
    <recommendedName>
        <fullName evidence="7">Phosphatidylglycerol--prolipoprotein diacylglyceryl transferase</fullName>
        <ecNumber evidence="7">2.5.1.145</ecNumber>
    </recommendedName>
</protein>
<keyword evidence="9" id="KW-0449">Lipoprotein</keyword>
<gene>
    <name evidence="7" type="primary">lgt</name>
    <name evidence="9" type="ORF">BN381_80338</name>
</gene>
<evidence type="ECO:0000256" key="2">
    <source>
        <dbReference type="ARBA" id="ARBA00022475"/>
    </source>
</evidence>
<dbReference type="GO" id="GO:0042158">
    <property type="term" value="P:lipoprotein biosynthetic process"/>
    <property type="evidence" value="ECO:0007669"/>
    <property type="project" value="UniProtKB-UniRule"/>
</dbReference>
<dbReference type="GO" id="GO:0008961">
    <property type="term" value="F:phosphatidylglycerol-prolipoprotein diacylglyceryl transferase activity"/>
    <property type="evidence" value="ECO:0007669"/>
    <property type="project" value="UniProtKB-UniRule"/>
</dbReference>
<proteinExistence type="inferred from homology"/>
<reference evidence="9 10" key="1">
    <citation type="journal article" date="2013" name="ISME J.">
        <title>Metabolic model for the filamentous 'Candidatus Microthrix parvicella' based on genomic and metagenomic analyses.</title>
        <authorList>
            <person name="Jon McIlroy S."/>
            <person name="Kristiansen R."/>
            <person name="Albertsen M."/>
            <person name="Michael Karst S."/>
            <person name="Rossetti S."/>
            <person name="Lund Nielsen J."/>
            <person name="Tandoi V."/>
            <person name="James Seviour R."/>
            <person name="Nielsen P.H."/>
        </authorList>
    </citation>
    <scope>NUCLEOTIDE SEQUENCE [LARGE SCALE GENOMIC DNA]</scope>
    <source>
        <strain evidence="9 10">RN1</strain>
    </source>
</reference>
<dbReference type="RefSeq" id="WP_012230884.1">
    <property type="nucleotide sequence ID" value="NZ_HG422565.1"/>
</dbReference>
<keyword evidence="10" id="KW-1185">Reference proteome</keyword>
<feature type="region of interest" description="Disordered" evidence="8">
    <location>
        <begin position="292"/>
        <end position="354"/>
    </location>
</feature>
<keyword evidence="6 7" id="KW-0472">Membrane</keyword>
<keyword evidence="9" id="KW-0328">Glycosyltransferase</keyword>
<dbReference type="Pfam" id="PF01790">
    <property type="entry name" value="LGT"/>
    <property type="match status" value="1"/>
</dbReference>
<evidence type="ECO:0000256" key="7">
    <source>
        <dbReference type="HAMAP-Rule" id="MF_01147"/>
    </source>
</evidence>
<comment type="caution">
    <text evidence="7">Lacks conserved residue(s) required for the propagation of feature annotation.</text>
</comment>
<feature type="transmembrane region" description="Helical" evidence="7">
    <location>
        <begin position="248"/>
        <end position="266"/>
    </location>
</feature>
<feature type="transmembrane region" description="Helical" evidence="7">
    <location>
        <begin position="97"/>
        <end position="118"/>
    </location>
</feature>
<comment type="catalytic activity">
    <reaction evidence="7">
        <text>L-cysteinyl-[prolipoprotein] + a 1,2-diacyl-sn-glycero-3-phospho-(1'-sn-glycerol) = an S-1,2-diacyl-sn-glyceryl-L-cysteinyl-[prolipoprotein] + sn-glycerol 1-phosphate + H(+)</text>
        <dbReference type="Rhea" id="RHEA:56712"/>
        <dbReference type="Rhea" id="RHEA-COMP:14679"/>
        <dbReference type="Rhea" id="RHEA-COMP:14680"/>
        <dbReference type="ChEBI" id="CHEBI:15378"/>
        <dbReference type="ChEBI" id="CHEBI:29950"/>
        <dbReference type="ChEBI" id="CHEBI:57685"/>
        <dbReference type="ChEBI" id="CHEBI:64716"/>
        <dbReference type="ChEBI" id="CHEBI:140658"/>
        <dbReference type="EC" id="2.5.1.145"/>
    </reaction>
</comment>
<name>R4Z529_9ACTN</name>
<accession>R4Z529</accession>
<evidence type="ECO:0000313" key="9">
    <source>
        <dbReference type="EMBL" id="CCM65808.1"/>
    </source>
</evidence>
<dbReference type="PANTHER" id="PTHR30589:SF0">
    <property type="entry name" value="PHOSPHATIDYLGLYCEROL--PROLIPOPROTEIN DIACYLGLYCERYL TRANSFERASE"/>
    <property type="match status" value="1"/>
</dbReference>
<dbReference type="UniPathway" id="UPA00664"/>
<evidence type="ECO:0000256" key="4">
    <source>
        <dbReference type="ARBA" id="ARBA00022692"/>
    </source>
</evidence>
<dbReference type="HOGENOM" id="CLU_013386_2_0_11"/>
<dbReference type="Proteomes" id="UP000018291">
    <property type="component" value="Unassembled WGS sequence"/>
</dbReference>
<comment type="subcellular location">
    <subcellularLocation>
        <location evidence="7">Cell membrane</location>
        <topology evidence="7">Multi-pass membrane protein</topology>
    </subcellularLocation>
</comment>
<feature type="transmembrane region" description="Helical" evidence="7">
    <location>
        <begin position="218"/>
        <end position="236"/>
    </location>
</feature>
<feature type="binding site" evidence="7">
    <location>
        <position position="145"/>
    </location>
    <ligand>
        <name>a 1,2-diacyl-sn-glycero-3-phospho-(1'-sn-glycerol)</name>
        <dbReference type="ChEBI" id="CHEBI:64716"/>
    </ligand>
</feature>
<evidence type="ECO:0000256" key="6">
    <source>
        <dbReference type="ARBA" id="ARBA00023136"/>
    </source>
</evidence>
<evidence type="ECO:0000256" key="5">
    <source>
        <dbReference type="ARBA" id="ARBA00022989"/>
    </source>
</evidence>